<evidence type="ECO:0000313" key="2">
    <source>
        <dbReference type="Proteomes" id="UP000001989"/>
    </source>
</evidence>
<proteinExistence type="predicted"/>
<geneLocation type="plasmid" evidence="1 2">
    <name>pSWIT01</name>
</geneLocation>
<sequence>MQHRGAECDQPVRRSGGLALRSALGGMFVLKRHGLEGRNGPQCAVAGIAEGRRVSFRLGAGRQPAIMLSVIRHEQSFRIKTKGRHFMPPSSSLSPAFAG</sequence>
<accession>A0A9J9LGN0</accession>
<evidence type="ECO:0000313" key="1">
    <source>
        <dbReference type="EMBL" id="ABQ71448.1"/>
    </source>
</evidence>
<gene>
    <name evidence="1" type="ordered locus">Swit_5340</name>
</gene>
<name>A0A9J9LGN0_RHIWR</name>
<keyword evidence="1" id="KW-0614">Plasmid</keyword>
<reference evidence="1 2" key="1">
    <citation type="journal article" date="2010" name="J. Bacteriol.">
        <title>Genome sequence of the dioxin-mineralizing bacterium Sphingomonas wittichii RW1.</title>
        <authorList>
            <person name="Miller T.R."/>
            <person name="Delcher A.L."/>
            <person name="Salzberg S.L."/>
            <person name="Saunders E."/>
            <person name="Detter J.C."/>
            <person name="Halden R.U."/>
        </authorList>
    </citation>
    <scope>NUCLEOTIDE SEQUENCE [LARGE SCALE GENOMIC DNA]</scope>
    <source>
        <strain evidence="2">DSM 6014 / CCUG 31198 / JCM 15750 / NBRC 105917 / EY 4224 / RW1</strain>
    </source>
</reference>
<dbReference type="KEGG" id="swi:Swit_5340"/>
<dbReference type="EMBL" id="CP000700">
    <property type="protein sequence ID" value="ABQ71448.1"/>
    <property type="molecule type" value="Genomic_DNA"/>
</dbReference>
<organism evidence="1 2">
    <name type="scientific">Rhizorhabdus wittichii (strain DSM 6014 / CCUG 31198 / JCM 15750 / NBRC 105917 / EY 4224 / RW1)</name>
    <name type="common">Sphingomonas wittichii</name>
    <dbReference type="NCBI Taxonomy" id="392499"/>
    <lineage>
        <taxon>Bacteria</taxon>
        <taxon>Pseudomonadati</taxon>
        <taxon>Pseudomonadota</taxon>
        <taxon>Alphaproteobacteria</taxon>
        <taxon>Sphingomonadales</taxon>
        <taxon>Sphingomonadaceae</taxon>
        <taxon>Rhizorhabdus</taxon>
    </lineage>
</organism>
<protein>
    <submittedName>
        <fullName evidence="1">Uncharacterized protein</fullName>
    </submittedName>
</protein>
<dbReference type="AlphaFoldDB" id="A0A9J9LGN0"/>
<keyword evidence="2" id="KW-1185">Reference proteome</keyword>
<dbReference type="Proteomes" id="UP000001989">
    <property type="component" value="Plasmid pSWIT01"/>
</dbReference>